<dbReference type="CDD" id="cd03411">
    <property type="entry name" value="Ferrochelatase_N"/>
    <property type="match status" value="1"/>
</dbReference>
<dbReference type="PROSITE" id="PS00534">
    <property type="entry name" value="FERROCHELATASE"/>
    <property type="match status" value="1"/>
</dbReference>
<keyword evidence="7 8" id="KW-0963">Cytoplasm</keyword>
<organism evidence="9 10">
    <name type="scientific">Sulfoacidibacillus ferrooxidans</name>
    <dbReference type="NCBI Taxonomy" id="2005001"/>
    <lineage>
        <taxon>Bacteria</taxon>
        <taxon>Bacillati</taxon>
        <taxon>Bacillota</taxon>
        <taxon>Bacilli</taxon>
        <taxon>Bacillales</taxon>
        <taxon>Alicyclobacillaceae</taxon>
        <taxon>Sulfoacidibacillus</taxon>
    </lineage>
</organism>
<reference evidence="9" key="1">
    <citation type="submission" date="2022-03" db="EMBL/GenBank/DDBJ databases">
        <title>Draft Genome Sequence of Firmicute Strain S0AB, a Heterotrophic Iron/Sulfur-Oxidizing Extreme Acidophile.</title>
        <authorList>
            <person name="Vergara E."/>
            <person name="Pakostova E."/>
            <person name="Johnson D.B."/>
            <person name="Holmes D.S."/>
        </authorList>
    </citation>
    <scope>NUCLEOTIDE SEQUENCE</scope>
    <source>
        <strain evidence="9">S0AB</strain>
    </source>
</reference>
<keyword evidence="5 7" id="KW-0627">Porphyrin biosynthesis</keyword>
<dbReference type="InterPro" id="IPR001015">
    <property type="entry name" value="Ferrochelatase"/>
</dbReference>
<comment type="catalytic activity">
    <reaction evidence="6">
        <text>Fe-coproporphyrin III + 2 H(+) = coproporphyrin III + Fe(2+)</text>
        <dbReference type="Rhea" id="RHEA:49572"/>
        <dbReference type="ChEBI" id="CHEBI:15378"/>
        <dbReference type="ChEBI" id="CHEBI:29033"/>
        <dbReference type="ChEBI" id="CHEBI:68438"/>
        <dbReference type="ChEBI" id="CHEBI:131725"/>
        <dbReference type="EC" id="4.99.1.9"/>
    </reaction>
    <physiologicalReaction direction="right-to-left" evidence="6">
        <dbReference type="Rhea" id="RHEA:49574"/>
    </physiologicalReaction>
</comment>
<proteinExistence type="inferred from homology"/>
<dbReference type="InterPro" id="IPR033644">
    <property type="entry name" value="Ferrochelatase_C"/>
</dbReference>
<sequence>MDKHIAVLLMAYGTPANLDEVESFYIHIRRGRKPTKEQLDELIGRYEAIGGCSPLIEITHQEAHLLEEALNKHNTGNVHFTVYIGMKHCAPFIEDAVSQFVKDGADAAVGIVLAPHFSSMSVGVYEREANEAALAQNFSDLSFVESWHLEPSLLDALEERLRHEMGKFSDAEKEHLKLVFSAHSLPRRILDQGDPYPEQLLETSRALALRIGFSDWQFAWQSAGRTEEPWLGPDILTVIDDLAEAGYTAVLDCPVGFVSDHLEVLYDLDIEAQKRAKVKQIHFERTASLNADPRLIDALKQSITAVCKEKGLL</sequence>
<evidence type="ECO:0000313" key="9">
    <source>
        <dbReference type="EMBL" id="MCI0181996.1"/>
    </source>
</evidence>
<evidence type="ECO:0000313" key="10">
    <source>
        <dbReference type="Proteomes" id="UP001139263"/>
    </source>
</evidence>
<dbReference type="NCBIfam" id="TIGR00109">
    <property type="entry name" value="hemH"/>
    <property type="match status" value="1"/>
</dbReference>
<keyword evidence="2 7" id="KW-0408">Iron</keyword>
<dbReference type="CDD" id="cd00419">
    <property type="entry name" value="Ferrochelatase_C"/>
    <property type="match status" value="1"/>
</dbReference>
<gene>
    <name evidence="9" type="primary">hemH</name>
    <name evidence="7" type="synonym">cpfC</name>
    <name evidence="9" type="ORF">MM817_00247</name>
</gene>
<keyword evidence="3 7" id="KW-0350">Heme biosynthesis</keyword>
<dbReference type="SUPFAM" id="SSF53800">
    <property type="entry name" value="Chelatase"/>
    <property type="match status" value="1"/>
</dbReference>
<feature type="binding site" description="axial binding residue" evidence="7">
    <location>
        <position position="12"/>
    </location>
    <ligand>
        <name>Fe-coproporphyrin III</name>
        <dbReference type="ChEBI" id="CHEBI:68438"/>
    </ligand>
    <ligandPart>
        <name>Fe</name>
        <dbReference type="ChEBI" id="CHEBI:18248"/>
    </ligandPart>
</feature>
<feature type="binding site" evidence="7">
    <location>
        <begin position="45"/>
        <end position="46"/>
    </location>
    <ligand>
        <name>Fe-coproporphyrin III</name>
        <dbReference type="ChEBI" id="CHEBI:68438"/>
    </ligand>
</feature>
<dbReference type="InterPro" id="IPR033659">
    <property type="entry name" value="Ferrochelatase_N"/>
</dbReference>
<dbReference type="GO" id="GO:0004325">
    <property type="term" value="F:ferrochelatase activity"/>
    <property type="evidence" value="ECO:0007669"/>
    <property type="project" value="UniProtKB-UniRule"/>
</dbReference>
<comment type="caution">
    <text evidence="9">The sequence shown here is derived from an EMBL/GenBank/DDBJ whole genome shotgun (WGS) entry which is preliminary data.</text>
</comment>
<dbReference type="GO" id="GO:0006783">
    <property type="term" value="P:heme biosynthetic process"/>
    <property type="evidence" value="ECO:0007669"/>
    <property type="project" value="UniProtKB-UniRule"/>
</dbReference>
<dbReference type="HAMAP" id="MF_00323">
    <property type="entry name" value="Ferrochelatase"/>
    <property type="match status" value="1"/>
</dbReference>
<keyword evidence="10" id="KW-1185">Reference proteome</keyword>
<feature type="binding site" evidence="7">
    <location>
        <position position="183"/>
    </location>
    <ligand>
        <name>Fe(2+)</name>
        <dbReference type="ChEBI" id="CHEBI:29033"/>
    </ligand>
</feature>
<dbReference type="GO" id="GO:0005737">
    <property type="term" value="C:cytoplasm"/>
    <property type="evidence" value="ECO:0007669"/>
    <property type="project" value="UniProtKB-SubCell"/>
</dbReference>
<keyword evidence="7" id="KW-0479">Metal-binding</keyword>
<dbReference type="Pfam" id="PF00762">
    <property type="entry name" value="Ferrochelatase"/>
    <property type="match status" value="1"/>
</dbReference>
<evidence type="ECO:0000256" key="2">
    <source>
        <dbReference type="ARBA" id="ARBA00023004"/>
    </source>
</evidence>
<feature type="binding site" evidence="7">
    <location>
        <position position="53"/>
    </location>
    <ligand>
        <name>Fe-coproporphyrin III</name>
        <dbReference type="ChEBI" id="CHEBI:68438"/>
    </ligand>
</feature>
<dbReference type="RefSeq" id="WP_241711616.1">
    <property type="nucleotide sequence ID" value="NZ_JALBUF010000001.1"/>
</dbReference>
<evidence type="ECO:0000256" key="3">
    <source>
        <dbReference type="ARBA" id="ARBA00023133"/>
    </source>
</evidence>
<dbReference type="EMBL" id="JALBUF010000001">
    <property type="protein sequence ID" value="MCI0181996.1"/>
    <property type="molecule type" value="Genomic_DNA"/>
</dbReference>
<feature type="binding site" evidence="7">
    <location>
        <position position="29"/>
    </location>
    <ligand>
        <name>Fe-coproporphyrin III</name>
        <dbReference type="ChEBI" id="CHEBI:68438"/>
    </ligand>
</feature>
<comment type="function">
    <text evidence="7 8">Involved in coproporphyrin-dependent heme b biosynthesis. Catalyzes the insertion of ferrous iron into coproporphyrin III to form Fe-coproporphyrin III.</text>
</comment>
<feature type="binding site" evidence="7">
    <location>
        <position position="125"/>
    </location>
    <ligand>
        <name>Fe-coproporphyrin III</name>
        <dbReference type="ChEBI" id="CHEBI:68438"/>
    </ligand>
</feature>
<feature type="binding site" evidence="7">
    <location>
        <position position="263"/>
    </location>
    <ligand>
        <name>Fe(2+)</name>
        <dbReference type="ChEBI" id="CHEBI:29033"/>
    </ligand>
</feature>
<accession>A0A9X1V5G7</accession>
<dbReference type="InterPro" id="IPR019772">
    <property type="entry name" value="Ferrochelatase_AS"/>
</dbReference>
<dbReference type="EC" id="4.99.1.9" evidence="7"/>
<evidence type="ECO:0000256" key="7">
    <source>
        <dbReference type="HAMAP-Rule" id="MF_00323"/>
    </source>
</evidence>
<dbReference type="Gene3D" id="3.40.50.1400">
    <property type="match status" value="2"/>
</dbReference>
<dbReference type="AlphaFoldDB" id="A0A9X1V5G7"/>
<keyword evidence="4 7" id="KW-0456">Lyase</keyword>
<name>A0A9X1V5G7_9BACL</name>
<dbReference type="GO" id="GO:0046872">
    <property type="term" value="F:metal ion binding"/>
    <property type="evidence" value="ECO:0007669"/>
    <property type="project" value="UniProtKB-UniRule"/>
</dbReference>
<evidence type="ECO:0000256" key="4">
    <source>
        <dbReference type="ARBA" id="ARBA00023239"/>
    </source>
</evidence>
<dbReference type="Proteomes" id="UP001139263">
    <property type="component" value="Unassembled WGS sequence"/>
</dbReference>
<comment type="subcellular location">
    <subcellularLocation>
        <location evidence="7 8">Cytoplasm</location>
    </subcellularLocation>
</comment>
<evidence type="ECO:0000256" key="1">
    <source>
        <dbReference type="ARBA" id="ARBA00004744"/>
    </source>
</evidence>
<protein>
    <recommendedName>
        <fullName evidence="7">Coproporphyrin III ferrochelatase</fullName>
        <ecNumber evidence="7">4.99.1.9</ecNumber>
    </recommendedName>
</protein>
<dbReference type="PANTHER" id="PTHR11108">
    <property type="entry name" value="FERROCHELATASE"/>
    <property type="match status" value="1"/>
</dbReference>
<evidence type="ECO:0000256" key="8">
    <source>
        <dbReference type="RuleBase" id="RU000607"/>
    </source>
</evidence>
<comment type="pathway">
    <text evidence="1 7 8">Porphyrin-containing compound metabolism; protoheme biosynthesis.</text>
</comment>
<evidence type="ECO:0000256" key="6">
    <source>
        <dbReference type="ARBA" id="ARBA00024536"/>
    </source>
</evidence>
<evidence type="ECO:0000256" key="5">
    <source>
        <dbReference type="ARBA" id="ARBA00023244"/>
    </source>
</evidence>
<dbReference type="PANTHER" id="PTHR11108:SF1">
    <property type="entry name" value="FERROCHELATASE, MITOCHONDRIAL"/>
    <property type="match status" value="1"/>
</dbReference>
<comment type="similarity">
    <text evidence="7 8">Belongs to the ferrochelatase family.</text>
</comment>